<comment type="caution">
    <text evidence="2">The sequence shown here is derived from an EMBL/GenBank/DDBJ whole genome shotgun (WGS) entry which is preliminary data.</text>
</comment>
<feature type="domain" description="Haemolysin activator HlyB C-terminal" evidence="1">
    <location>
        <begin position="456"/>
        <end position="529"/>
    </location>
</feature>
<evidence type="ECO:0000313" key="2">
    <source>
        <dbReference type="EMBL" id="KAB1066208.1"/>
    </source>
</evidence>
<dbReference type="InterPro" id="IPR051544">
    <property type="entry name" value="TPS_OM_transporter"/>
</dbReference>
<keyword evidence="3" id="KW-1185">Reference proteome</keyword>
<proteinExistence type="predicted"/>
<dbReference type="Pfam" id="PF03865">
    <property type="entry name" value="ShlB"/>
    <property type="match status" value="1"/>
</dbReference>
<name>A0A6N6M7Y6_9FLAO</name>
<dbReference type="PANTHER" id="PTHR34597:SF3">
    <property type="entry name" value="OUTER MEMBRANE TRANSPORTER CDIB"/>
    <property type="match status" value="1"/>
</dbReference>
<dbReference type="GO" id="GO:0046819">
    <property type="term" value="P:protein secretion by the type V secretion system"/>
    <property type="evidence" value="ECO:0007669"/>
    <property type="project" value="TreeGrafter"/>
</dbReference>
<sequence length="603" mass="68463">MVSLAANPLAKQMNTYNLKGLNPLIGKLNKVKIRLAFIFIVVAQFAYSQNWSFRFPIDSVDVSKIELDEESLTPVKKSLLEIQSDLYQNGYLAASIDSFKIDSASAIISVYLKKGDSYKWTSLNPGNTDEGILSKLGYRTKVYRNKPVNSKQVANLLDDLITHYENNGFPFASAQLDSLKVDGNDIEASLYVEKGTKVTIDSIRFISEDKLPENYLANYINITKGSLYSEKKIGQIETRFQELSFANLSRKPEVLFGKNNTILVLTVKKEKANNIDGVLGFQPQEDENEDPIFTGDVQLNFKNALGIAEKIALQWKRLQDQTQRIDLEVEIPYIFKTRFGVSGELGIYRLDTSFTNIEQQLGIHYYLRGDDKITAFINQSSTNLISTEQFEQNTSLPENADVSYLSYGLGATISNLDYRLNPSKGYELKIKGLVGNKEIERNPALENVDYDSIELSTTQYKTQLNFNHYIPLAERLVFNNNVQGGLLYNESLFKNELFRIGGLRTLRGFDEESIFASSYAIHKSEIRYILERNSFVYGFFNWAWYERDISNEFVTDVPYGFGAGVSFETKAGIFTINYALGKQFNNPVTFRSGKVHFGFANFF</sequence>
<reference evidence="2 3" key="1">
    <citation type="submission" date="2019-09" db="EMBL/GenBank/DDBJ databases">
        <title>Genomes of Cryomorphaceae.</title>
        <authorList>
            <person name="Bowman J.P."/>
        </authorList>
    </citation>
    <scope>NUCLEOTIDE SEQUENCE [LARGE SCALE GENOMIC DNA]</scope>
    <source>
        <strain evidence="2 3">KCTC 52047</strain>
    </source>
</reference>
<evidence type="ECO:0000313" key="3">
    <source>
        <dbReference type="Proteomes" id="UP000435357"/>
    </source>
</evidence>
<protein>
    <submittedName>
        <fullName evidence="2">BamA/TamA family outer membrane protein</fullName>
    </submittedName>
</protein>
<dbReference type="OrthoDB" id="9811416at2"/>
<dbReference type="Gene3D" id="2.40.160.50">
    <property type="entry name" value="membrane protein fhac: a member of the omp85/tpsb transporter family"/>
    <property type="match status" value="1"/>
</dbReference>
<organism evidence="2 3">
    <name type="scientific">Salibacter halophilus</name>
    <dbReference type="NCBI Taxonomy" id="1803916"/>
    <lineage>
        <taxon>Bacteria</taxon>
        <taxon>Pseudomonadati</taxon>
        <taxon>Bacteroidota</taxon>
        <taxon>Flavobacteriia</taxon>
        <taxon>Flavobacteriales</taxon>
        <taxon>Salibacteraceae</taxon>
        <taxon>Salibacter</taxon>
    </lineage>
</organism>
<evidence type="ECO:0000259" key="1">
    <source>
        <dbReference type="Pfam" id="PF03865"/>
    </source>
</evidence>
<dbReference type="PANTHER" id="PTHR34597">
    <property type="entry name" value="SLR1661 PROTEIN"/>
    <property type="match status" value="1"/>
</dbReference>
<gene>
    <name evidence="2" type="ORF">F3059_01675</name>
</gene>
<dbReference type="GO" id="GO:0008320">
    <property type="term" value="F:protein transmembrane transporter activity"/>
    <property type="evidence" value="ECO:0007669"/>
    <property type="project" value="TreeGrafter"/>
</dbReference>
<dbReference type="AlphaFoldDB" id="A0A6N6M7Y6"/>
<dbReference type="GO" id="GO:0098046">
    <property type="term" value="C:type V protein secretion system complex"/>
    <property type="evidence" value="ECO:0007669"/>
    <property type="project" value="TreeGrafter"/>
</dbReference>
<accession>A0A6N6M7Y6</accession>
<dbReference type="EMBL" id="WACR01000001">
    <property type="protein sequence ID" value="KAB1066208.1"/>
    <property type="molecule type" value="Genomic_DNA"/>
</dbReference>
<dbReference type="InterPro" id="IPR005565">
    <property type="entry name" value="Hemolysn_activator_HlyB_C"/>
</dbReference>
<dbReference type="Proteomes" id="UP000435357">
    <property type="component" value="Unassembled WGS sequence"/>
</dbReference>